<protein>
    <submittedName>
        <fullName evidence="2">Uncharacterized protein</fullName>
    </submittedName>
</protein>
<dbReference type="Proteomes" id="UP000014629">
    <property type="component" value="Unassembled WGS sequence"/>
</dbReference>
<evidence type="ECO:0000256" key="1">
    <source>
        <dbReference type="SAM" id="MobiDB-lite"/>
    </source>
</evidence>
<reference evidence="2 3" key="1">
    <citation type="submission" date="2013-02" db="EMBL/GenBank/DDBJ databases">
        <title>Draft Genome Sequence of Streptomyces aurantiacus, Which Produces Setomimycin.</title>
        <authorList>
            <person name="Gruening B.A."/>
            <person name="Praeg A."/>
            <person name="Erxleben A."/>
            <person name="Guenther S."/>
            <person name="Mueller M."/>
        </authorList>
    </citation>
    <scope>NUCLEOTIDE SEQUENCE [LARGE SCALE GENOMIC DNA]</scope>
    <source>
        <strain evidence="2 3">JA 4570</strain>
    </source>
</reference>
<dbReference type="PATRIC" id="fig|1286094.4.peg.6670"/>
<keyword evidence="3" id="KW-1185">Reference proteome</keyword>
<sequence>MAAQSLRDVRIVSLRDARVVRTAARPAPAHVPPMDRPKEPKP</sequence>
<dbReference type="RefSeq" id="WP_016644868.1">
    <property type="nucleotide sequence ID" value="NZ_AOPZ01000437.1"/>
</dbReference>
<dbReference type="AlphaFoldDB" id="S3Z913"/>
<gene>
    <name evidence="2" type="ORF">STRAU_6749</name>
</gene>
<feature type="compositionally biased region" description="Basic and acidic residues" evidence="1">
    <location>
        <begin position="33"/>
        <end position="42"/>
    </location>
</feature>
<evidence type="ECO:0000313" key="3">
    <source>
        <dbReference type="Proteomes" id="UP000014629"/>
    </source>
</evidence>
<evidence type="ECO:0000313" key="2">
    <source>
        <dbReference type="EMBL" id="EPH40196.1"/>
    </source>
</evidence>
<organism evidence="2 3">
    <name type="scientific">Streptomyces aurantiacus JA 4570</name>
    <dbReference type="NCBI Taxonomy" id="1286094"/>
    <lineage>
        <taxon>Bacteria</taxon>
        <taxon>Bacillati</taxon>
        <taxon>Actinomycetota</taxon>
        <taxon>Actinomycetes</taxon>
        <taxon>Kitasatosporales</taxon>
        <taxon>Streptomycetaceae</taxon>
        <taxon>Streptomyces</taxon>
        <taxon>Streptomyces aurantiacus group</taxon>
    </lineage>
</organism>
<accession>S3Z913</accession>
<name>S3Z913_9ACTN</name>
<proteinExistence type="predicted"/>
<feature type="region of interest" description="Disordered" evidence="1">
    <location>
        <begin position="23"/>
        <end position="42"/>
    </location>
</feature>
<dbReference type="EMBL" id="AOPZ01000437">
    <property type="protein sequence ID" value="EPH40196.1"/>
    <property type="molecule type" value="Genomic_DNA"/>
</dbReference>
<comment type="caution">
    <text evidence="2">The sequence shown here is derived from an EMBL/GenBank/DDBJ whole genome shotgun (WGS) entry which is preliminary data.</text>
</comment>